<comment type="caution">
    <text evidence="1">The sequence shown here is derived from an EMBL/GenBank/DDBJ whole genome shotgun (WGS) entry which is preliminary data.</text>
</comment>
<sequence>MNNNLSRWIDGVGVVRAISYPGKSLHPAVRVTIDFNGEPLLLVFQSQTNLRAIDIGQSLYVQGNCVVTGAMRILYNPSYRIVS</sequence>
<accession>A0ABU1T0F6</accession>
<reference evidence="1 2" key="1">
    <citation type="submission" date="2023-07" db="EMBL/GenBank/DDBJ databases">
        <title>Sequencing the genomes of 1000 actinobacteria strains.</title>
        <authorList>
            <person name="Klenk H.-P."/>
        </authorList>
    </citation>
    <scope>NUCLEOTIDE SEQUENCE [LARGE SCALE GENOMIC DNA]</scope>
    <source>
        <strain evidence="1 2">DSM 15539</strain>
    </source>
</reference>
<protein>
    <submittedName>
        <fullName evidence="1">Uncharacterized protein</fullName>
    </submittedName>
</protein>
<dbReference type="EMBL" id="JAVDUJ010000001">
    <property type="protein sequence ID" value="MDR6938853.1"/>
    <property type="molecule type" value="Genomic_DNA"/>
</dbReference>
<organism evidence="1 2">
    <name type="scientific">Arcanobacterium hippocoleae</name>
    <dbReference type="NCBI Taxonomy" id="149017"/>
    <lineage>
        <taxon>Bacteria</taxon>
        <taxon>Bacillati</taxon>
        <taxon>Actinomycetota</taxon>
        <taxon>Actinomycetes</taxon>
        <taxon>Actinomycetales</taxon>
        <taxon>Actinomycetaceae</taxon>
        <taxon>Arcanobacterium</taxon>
    </lineage>
</organism>
<evidence type="ECO:0000313" key="1">
    <source>
        <dbReference type="EMBL" id="MDR6938853.1"/>
    </source>
</evidence>
<dbReference type="Proteomes" id="UP001266099">
    <property type="component" value="Unassembled WGS sequence"/>
</dbReference>
<dbReference type="RefSeq" id="WP_309955000.1">
    <property type="nucleotide sequence ID" value="NZ_CP136414.1"/>
</dbReference>
<gene>
    <name evidence="1" type="ORF">J2S36_000396</name>
</gene>
<name>A0ABU1T0F6_9ACTO</name>
<proteinExistence type="predicted"/>
<keyword evidence="2" id="KW-1185">Reference proteome</keyword>
<evidence type="ECO:0000313" key="2">
    <source>
        <dbReference type="Proteomes" id="UP001266099"/>
    </source>
</evidence>